<evidence type="ECO:0000313" key="2">
    <source>
        <dbReference type="EMBL" id="MBN7798729.1"/>
    </source>
</evidence>
<dbReference type="RefSeq" id="WP_206562178.1">
    <property type="nucleotide sequence ID" value="NZ_JAFKCZ010000018.1"/>
</dbReference>
<dbReference type="Gene3D" id="3.30.70.1320">
    <property type="entry name" value="Multidrug efflux transporter AcrB pore domain like"/>
    <property type="match status" value="1"/>
</dbReference>
<accession>A0A939DIH5</accession>
<keyword evidence="1" id="KW-1133">Transmembrane helix</keyword>
<dbReference type="InterPro" id="IPR001036">
    <property type="entry name" value="Acrflvin-R"/>
</dbReference>
<feature type="transmembrane region" description="Helical" evidence="1">
    <location>
        <begin position="911"/>
        <end position="930"/>
    </location>
</feature>
<feature type="transmembrane region" description="Helical" evidence="1">
    <location>
        <begin position="12"/>
        <end position="30"/>
    </location>
</feature>
<dbReference type="GO" id="GO:0005886">
    <property type="term" value="C:plasma membrane"/>
    <property type="evidence" value="ECO:0007669"/>
    <property type="project" value="TreeGrafter"/>
</dbReference>
<proteinExistence type="predicted"/>
<feature type="transmembrane region" description="Helical" evidence="1">
    <location>
        <begin position="336"/>
        <end position="359"/>
    </location>
</feature>
<dbReference type="Pfam" id="PF00873">
    <property type="entry name" value="ACR_tran"/>
    <property type="match status" value="2"/>
</dbReference>
<dbReference type="Gene3D" id="1.20.1640.10">
    <property type="entry name" value="Multidrug efflux transporter AcrB transmembrane domain"/>
    <property type="match status" value="2"/>
</dbReference>
<dbReference type="Gene3D" id="3.30.70.1440">
    <property type="entry name" value="Multidrug efflux transporter AcrB pore domain"/>
    <property type="match status" value="1"/>
</dbReference>
<dbReference type="AlphaFoldDB" id="A0A939DIH5"/>
<dbReference type="PRINTS" id="PR00702">
    <property type="entry name" value="ACRIFLAVINRP"/>
</dbReference>
<dbReference type="EMBL" id="JAFKCZ010000018">
    <property type="protein sequence ID" value="MBN7798729.1"/>
    <property type="molecule type" value="Genomic_DNA"/>
</dbReference>
<organism evidence="2 3">
    <name type="scientific">Parahaliea mediterranea</name>
    <dbReference type="NCBI Taxonomy" id="651086"/>
    <lineage>
        <taxon>Bacteria</taxon>
        <taxon>Pseudomonadati</taxon>
        <taxon>Pseudomonadota</taxon>
        <taxon>Gammaproteobacteria</taxon>
        <taxon>Cellvibrionales</taxon>
        <taxon>Halieaceae</taxon>
        <taxon>Parahaliea</taxon>
    </lineage>
</organism>
<dbReference type="PANTHER" id="PTHR32063">
    <property type="match status" value="1"/>
</dbReference>
<feature type="transmembrane region" description="Helical" evidence="1">
    <location>
        <begin position="958"/>
        <end position="975"/>
    </location>
</feature>
<gene>
    <name evidence="2" type="ORF">JYP50_19155</name>
</gene>
<dbReference type="Gene3D" id="3.30.70.1430">
    <property type="entry name" value="Multidrug efflux transporter AcrB pore domain"/>
    <property type="match status" value="2"/>
</dbReference>
<dbReference type="InterPro" id="IPR027463">
    <property type="entry name" value="AcrB_DN_DC_subdom"/>
</dbReference>
<keyword evidence="1" id="KW-0472">Membrane</keyword>
<name>A0A939DIH5_9GAMM</name>
<keyword evidence="1" id="KW-0812">Transmembrane</keyword>
<dbReference type="SUPFAM" id="SSF82693">
    <property type="entry name" value="Multidrug efflux transporter AcrB pore domain, PN1, PN2, PC1 and PC2 subdomains"/>
    <property type="match status" value="2"/>
</dbReference>
<dbReference type="Proteomes" id="UP000664303">
    <property type="component" value="Unassembled WGS sequence"/>
</dbReference>
<feature type="transmembrane region" description="Helical" evidence="1">
    <location>
        <begin position="392"/>
        <end position="417"/>
    </location>
</feature>
<feature type="transmembrane region" description="Helical" evidence="1">
    <location>
        <begin position="981"/>
        <end position="1005"/>
    </location>
</feature>
<reference evidence="2" key="1">
    <citation type="submission" date="2021-02" db="EMBL/GenBank/DDBJ databases">
        <title>PHA producing bacteria isolated from coastal sediment in Guangdong, Shenzhen.</title>
        <authorList>
            <person name="Zheng W."/>
            <person name="Yu S."/>
            <person name="Huang Y."/>
        </authorList>
    </citation>
    <scope>NUCLEOTIDE SEQUENCE</scope>
    <source>
        <strain evidence="2">TN14-10</strain>
    </source>
</reference>
<comment type="caution">
    <text evidence="2">The sequence shown here is derived from an EMBL/GenBank/DDBJ whole genome shotgun (WGS) entry which is preliminary data.</text>
</comment>
<dbReference type="SUPFAM" id="SSF82866">
    <property type="entry name" value="Multidrug efflux transporter AcrB transmembrane domain"/>
    <property type="match status" value="2"/>
</dbReference>
<feature type="transmembrane region" description="Helical" evidence="1">
    <location>
        <begin position="366"/>
        <end position="386"/>
    </location>
</feature>
<evidence type="ECO:0000256" key="1">
    <source>
        <dbReference type="SAM" id="Phobius"/>
    </source>
</evidence>
<keyword evidence="3" id="KW-1185">Reference proteome</keyword>
<protein>
    <submittedName>
        <fullName evidence="2">Efflux RND transporter permease subunit</fullName>
    </submittedName>
</protein>
<feature type="transmembrane region" description="Helical" evidence="1">
    <location>
        <begin position="469"/>
        <end position="496"/>
    </location>
</feature>
<sequence length="1034" mass="112007">MNLTASSLKNPAGVAVAVAVILFFGAWSLTRLPVQLFPDIENPRISIQTGWRAASPREIESEIIEPIESVLRGLPGLKEMGAYANAGNAWINLEFGLETDMQRTLVDVISRMNRLDPLPRDATQPVIMLGGGNGDTPALTFFFLQLLPGTEGRIYDYMPFVEDVIRPAIEAVPGVARVSPSQNNSSGEQELEILFDPERAAQLGIPLTEVAGLLGRANDISGGFVDVGRRQYTLRFAGRYEPAELEAFVLDWREGRPIRLGDIAEISVTRGEHVLTNTQNGNPAISIRIDKENSANALQTLNAVKAVVEELNAGPVAERGLVMAQSFDASVFINRAIGLVGGNIALGIVLAVAILWWFLRRFRATLVVAIAIPVSLLATFVVLNLTGRTLNVISLAGLAFAVGMVLDAAIVVLENIVRLREQGRDTDTASLEGAGQVWGALLASTATTVAIFLPVIFMREVEGQLFGDLAITIAIAVVVSLLVAVSILPLAAKLWLPGGAIEDHNKGLWRRITNLVMSLTSTPRKRWTLAAVLISVPIGTSYLLLPELDYLPPVKRDAVDAYFQFPPGISERTVAEEYVKVLDARMAPFMSGEREPALKNYYILTWGEGGGMGARVVDQSRVKELEKIINEEIFADLPDLQHFASQGNLFGGFGGDRVVALHLQSRDREALADAAARGEELLREALPEATVRVNPNLQQAEPELRLRPDDRKIAEAGWTRADMGTLVRALGDGLYVGEYFNGEKRMDVILRARAWDSPEQLASMPMATPNGDMVPLSELVDIERTVGPSQLRRIDSRRTITLDVRPPEDMSLEHVLATIEGEVEPGIKAALPADGSILYGGSANALTRAIKSMGSNFALALVVLFLLMAALFRSMKDSLLVVLAMPLAMVGGIVAMRLLNLVSFQPLDLLTMIGFVILLGLVVNNAILLVHQTRSAEREGVSRHHAVEQALQTRLRPIFMSTLTSIFGMLPLLLMPGAGSVIYRGLAAVIVGGMCVSTLFTLFLLPCFLRMGETGARVVSSTDGPPPRALKSVA</sequence>
<evidence type="ECO:0000313" key="3">
    <source>
        <dbReference type="Proteomes" id="UP000664303"/>
    </source>
</evidence>
<dbReference type="Gene3D" id="3.30.2090.10">
    <property type="entry name" value="Multidrug efflux transporter AcrB TolC docking domain, DN and DC subdomains"/>
    <property type="match status" value="2"/>
</dbReference>
<feature type="transmembrane region" description="Helical" evidence="1">
    <location>
        <begin position="853"/>
        <end position="872"/>
    </location>
</feature>
<dbReference type="PANTHER" id="PTHR32063:SF0">
    <property type="entry name" value="SWARMING MOTILITY PROTEIN SWRC"/>
    <property type="match status" value="1"/>
</dbReference>
<feature type="transmembrane region" description="Helical" evidence="1">
    <location>
        <begin position="879"/>
        <end position="899"/>
    </location>
</feature>
<dbReference type="SUPFAM" id="SSF82714">
    <property type="entry name" value="Multidrug efflux transporter AcrB TolC docking domain, DN and DC subdomains"/>
    <property type="match status" value="2"/>
</dbReference>
<feature type="transmembrane region" description="Helical" evidence="1">
    <location>
        <begin position="437"/>
        <end position="457"/>
    </location>
</feature>
<feature type="transmembrane region" description="Helical" evidence="1">
    <location>
        <begin position="527"/>
        <end position="545"/>
    </location>
</feature>
<dbReference type="GO" id="GO:0042910">
    <property type="term" value="F:xenobiotic transmembrane transporter activity"/>
    <property type="evidence" value="ECO:0007669"/>
    <property type="project" value="TreeGrafter"/>
</dbReference>